<evidence type="ECO:0000256" key="11">
    <source>
        <dbReference type="PIRNR" id="PIRNR001461"/>
    </source>
</evidence>
<evidence type="ECO:0000256" key="1">
    <source>
        <dbReference type="ARBA" id="ARBA00001782"/>
    </source>
</evidence>
<dbReference type="PANTHER" id="PTHR11749">
    <property type="entry name" value="RIBULOSE-5-PHOSPHATE-3-EPIMERASE"/>
    <property type="match status" value="1"/>
</dbReference>
<dbReference type="GO" id="GO:0046872">
    <property type="term" value="F:metal ion binding"/>
    <property type="evidence" value="ECO:0007669"/>
    <property type="project" value="UniProtKB-UniRule"/>
</dbReference>
<dbReference type="PIRSF" id="PIRSF001461">
    <property type="entry name" value="RPE"/>
    <property type="match status" value="1"/>
</dbReference>
<evidence type="ECO:0000256" key="6">
    <source>
        <dbReference type="ARBA" id="ARBA00009541"/>
    </source>
</evidence>
<dbReference type="HAMAP" id="MF_02227">
    <property type="entry name" value="RPE"/>
    <property type="match status" value="1"/>
</dbReference>
<evidence type="ECO:0000256" key="5">
    <source>
        <dbReference type="ARBA" id="ARBA00001954"/>
    </source>
</evidence>
<dbReference type="EMBL" id="JABZRE010000006">
    <property type="protein sequence ID" value="MBF1306736.1"/>
    <property type="molecule type" value="Genomic_DNA"/>
</dbReference>
<protein>
    <recommendedName>
        <fullName evidence="7 10">Ribulose-phosphate 3-epimerase</fullName>
        <ecNumber evidence="7 10">5.1.3.1</ecNumber>
    </recommendedName>
</protein>
<reference evidence="15" key="1">
    <citation type="submission" date="2020-04" db="EMBL/GenBank/DDBJ databases">
        <title>Deep metagenomics examines the oral microbiome during advanced dental caries in children, revealing novel taxa and co-occurrences with host molecules.</title>
        <authorList>
            <person name="Baker J.L."/>
            <person name="Morton J.T."/>
            <person name="Dinis M."/>
            <person name="Alvarez R."/>
            <person name="Tran N.C."/>
            <person name="Knight R."/>
            <person name="Edlund A."/>
        </authorList>
    </citation>
    <scope>NUCLEOTIDE SEQUENCE</scope>
    <source>
        <strain evidence="15">JCVI_23_bin.11</strain>
    </source>
</reference>
<evidence type="ECO:0000313" key="15">
    <source>
        <dbReference type="EMBL" id="MBF1306736.1"/>
    </source>
</evidence>
<comment type="cofactor">
    <cofactor evidence="3">
        <name>Co(2+)</name>
        <dbReference type="ChEBI" id="CHEBI:48828"/>
    </cofactor>
</comment>
<feature type="binding site" evidence="10 13">
    <location>
        <position position="32"/>
    </location>
    <ligand>
        <name>a divalent metal cation</name>
        <dbReference type="ChEBI" id="CHEBI:60240"/>
    </ligand>
</feature>
<dbReference type="AlphaFoldDB" id="A0A930E426"/>
<dbReference type="SUPFAM" id="SSF51366">
    <property type="entry name" value="Ribulose-phoshate binding barrel"/>
    <property type="match status" value="1"/>
</dbReference>
<evidence type="ECO:0000256" key="8">
    <source>
        <dbReference type="ARBA" id="ARBA00022723"/>
    </source>
</evidence>
<dbReference type="GO" id="GO:0004750">
    <property type="term" value="F:D-ribulose-phosphate 3-epimerase activity"/>
    <property type="evidence" value="ECO:0007669"/>
    <property type="project" value="UniProtKB-UniRule"/>
</dbReference>
<dbReference type="GO" id="GO:0005737">
    <property type="term" value="C:cytoplasm"/>
    <property type="evidence" value="ECO:0007669"/>
    <property type="project" value="UniProtKB-ARBA"/>
</dbReference>
<keyword evidence="9 10" id="KW-0413">Isomerase</keyword>
<evidence type="ECO:0000256" key="14">
    <source>
        <dbReference type="PIRSR" id="PIRSR001461-3"/>
    </source>
</evidence>
<feature type="binding site" evidence="14">
    <location>
        <position position="176"/>
    </location>
    <ligand>
        <name>substrate</name>
    </ligand>
</feature>
<evidence type="ECO:0000256" key="12">
    <source>
        <dbReference type="PIRSR" id="PIRSR001461-1"/>
    </source>
</evidence>
<feature type="active site" description="Proton donor" evidence="10 12">
    <location>
        <position position="174"/>
    </location>
</feature>
<comment type="catalytic activity">
    <reaction evidence="1 10 11">
        <text>D-ribulose 5-phosphate = D-xylulose 5-phosphate</text>
        <dbReference type="Rhea" id="RHEA:13677"/>
        <dbReference type="ChEBI" id="CHEBI:57737"/>
        <dbReference type="ChEBI" id="CHEBI:58121"/>
        <dbReference type="EC" id="5.1.3.1"/>
    </reaction>
</comment>
<dbReference type="NCBIfam" id="TIGR01163">
    <property type="entry name" value="rpe"/>
    <property type="match status" value="1"/>
</dbReference>
<proteinExistence type="inferred from homology"/>
<dbReference type="GO" id="GO:0019323">
    <property type="term" value="P:pentose catabolic process"/>
    <property type="evidence" value="ECO:0007669"/>
    <property type="project" value="UniProtKB-UniRule"/>
</dbReference>
<dbReference type="Pfam" id="PF00834">
    <property type="entry name" value="Ribul_P_3_epim"/>
    <property type="match status" value="1"/>
</dbReference>
<feature type="binding site" evidence="10 14">
    <location>
        <position position="7"/>
    </location>
    <ligand>
        <name>substrate</name>
    </ligand>
</feature>
<feature type="active site" description="Proton acceptor" evidence="10 12">
    <location>
        <position position="34"/>
    </location>
</feature>
<dbReference type="InterPro" id="IPR026019">
    <property type="entry name" value="Ribul_P_3_epim"/>
</dbReference>
<dbReference type="FunFam" id="3.20.20.70:FF:000004">
    <property type="entry name" value="Ribulose-phosphate 3-epimerase"/>
    <property type="match status" value="1"/>
</dbReference>
<feature type="binding site" evidence="10">
    <location>
        <begin position="174"/>
        <end position="176"/>
    </location>
    <ligand>
        <name>substrate</name>
    </ligand>
</feature>
<feature type="binding site" evidence="10 13">
    <location>
        <position position="65"/>
    </location>
    <ligand>
        <name>a divalent metal cation</name>
        <dbReference type="ChEBI" id="CHEBI:60240"/>
    </ligand>
</feature>
<evidence type="ECO:0000256" key="2">
    <source>
        <dbReference type="ARBA" id="ARBA00001936"/>
    </source>
</evidence>
<dbReference type="Proteomes" id="UP000758611">
    <property type="component" value="Unassembled WGS sequence"/>
</dbReference>
<dbReference type="CDD" id="cd00429">
    <property type="entry name" value="RPE"/>
    <property type="match status" value="1"/>
</dbReference>
<keyword evidence="10 11" id="KW-0119">Carbohydrate metabolism</keyword>
<comment type="cofactor">
    <cofactor evidence="2">
        <name>Mn(2+)</name>
        <dbReference type="ChEBI" id="CHEBI:29035"/>
    </cofactor>
</comment>
<evidence type="ECO:0000256" key="4">
    <source>
        <dbReference type="ARBA" id="ARBA00001947"/>
    </source>
</evidence>
<dbReference type="InterPro" id="IPR011060">
    <property type="entry name" value="RibuloseP-bd_barrel"/>
</dbReference>
<keyword evidence="13" id="KW-0464">Manganese</keyword>
<comment type="cofactor">
    <cofactor evidence="5">
        <name>Fe(2+)</name>
        <dbReference type="ChEBI" id="CHEBI:29033"/>
    </cofactor>
</comment>
<dbReference type="RefSeq" id="WP_278477284.1">
    <property type="nucleotide sequence ID" value="NZ_JABZRE010000006.1"/>
</dbReference>
<evidence type="ECO:0000256" key="3">
    <source>
        <dbReference type="ARBA" id="ARBA00001941"/>
    </source>
</evidence>
<gene>
    <name evidence="10" type="primary">rpe</name>
    <name evidence="15" type="ORF">HXM94_02945</name>
</gene>
<dbReference type="GO" id="GO:0006098">
    <property type="term" value="P:pentose-phosphate shunt"/>
    <property type="evidence" value="ECO:0007669"/>
    <property type="project" value="UniProtKB-UniRule"/>
</dbReference>
<comment type="cofactor">
    <cofactor evidence="10 13">
        <name>a divalent metal cation</name>
        <dbReference type="ChEBI" id="CHEBI:60240"/>
    </cofactor>
    <text evidence="10 13">Binds 1 divalent metal cation per subunit.</text>
</comment>
<feature type="binding site" evidence="10 14">
    <location>
        <position position="65"/>
    </location>
    <ligand>
        <name>substrate</name>
    </ligand>
</feature>
<evidence type="ECO:0000313" key="16">
    <source>
        <dbReference type="Proteomes" id="UP000758611"/>
    </source>
</evidence>
<feature type="binding site" evidence="10 14">
    <location>
        <begin position="196"/>
        <end position="197"/>
    </location>
    <ligand>
        <name>substrate</name>
    </ligand>
</feature>
<dbReference type="PROSITE" id="PS01085">
    <property type="entry name" value="RIBUL_P_3_EPIMER_1"/>
    <property type="match status" value="1"/>
</dbReference>
<comment type="pathway">
    <text evidence="10">Carbohydrate degradation.</text>
</comment>
<keyword evidence="13" id="KW-0170">Cobalt</keyword>
<feature type="binding site" evidence="10 14">
    <location>
        <begin position="141"/>
        <end position="144"/>
    </location>
    <ligand>
        <name>substrate</name>
    </ligand>
</feature>
<dbReference type="PROSITE" id="PS01086">
    <property type="entry name" value="RIBUL_P_3_EPIMER_2"/>
    <property type="match status" value="1"/>
</dbReference>
<organism evidence="15 16">
    <name type="scientific">Parvimonas micra</name>
    <dbReference type="NCBI Taxonomy" id="33033"/>
    <lineage>
        <taxon>Bacteria</taxon>
        <taxon>Bacillati</taxon>
        <taxon>Bacillota</taxon>
        <taxon>Tissierellia</taxon>
        <taxon>Tissierellales</taxon>
        <taxon>Peptoniphilaceae</taxon>
        <taxon>Parvimonas</taxon>
    </lineage>
</organism>
<evidence type="ECO:0000256" key="13">
    <source>
        <dbReference type="PIRSR" id="PIRSR001461-2"/>
    </source>
</evidence>
<sequence>MLELSPSLLSADFTDLKSEIEVLDKNGVKYLHLDVMDGMFVPNISFGPMIIKQLRPLTNMIFDVHLMIEDPDRYVQNFKDAGADILTVHYEACKHLHRTVSYIKSLGMKAGVSLNPATNIEVLDYVLEDLDLVLIMSVNPGFGGQSFIPSAIDKIKKIKAKIRERNLNVIVEVDGGVKTTNVKDVIEAGADLIVSGSDVFADKENRIRAYKEIFKNYEK</sequence>
<keyword evidence="8 10" id="KW-0479">Metal-binding</keyword>
<evidence type="ECO:0000256" key="9">
    <source>
        <dbReference type="ARBA" id="ARBA00023235"/>
    </source>
</evidence>
<comment type="similarity">
    <text evidence="6 10 11">Belongs to the ribulose-phosphate 3-epimerase family.</text>
</comment>
<dbReference type="Gene3D" id="3.20.20.70">
    <property type="entry name" value="Aldolase class I"/>
    <property type="match status" value="1"/>
</dbReference>
<dbReference type="InterPro" id="IPR013785">
    <property type="entry name" value="Aldolase_TIM"/>
</dbReference>
<comment type="caution">
    <text evidence="15">The sequence shown here is derived from an EMBL/GenBank/DDBJ whole genome shotgun (WGS) entry which is preliminary data.</text>
</comment>
<comment type="function">
    <text evidence="10">Catalyzes the reversible epimerization of D-ribulose 5-phosphate to D-xylulose 5-phosphate.</text>
</comment>
<dbReference type="NCBIfam" id="NF004076">
    <property type="entry name" value="PRK05581.1-4"/>
    <property type="match status" value="1"/>
</dbReference>
<feature type="binding site" evidence="10 13">
    <location>
        <position position="34"/>
    </location>
    <ligand>
        <name>a divalent metal cation</name>
        <dbReference type="ChEBI" id="CHEBI:60240"/>
    </ligand>
</feature>
<comment type="cofactor">
    <cofactor evidence="4">
        <name>Zn(2+)</name>
        <dbReference type="ChEBI" id="CHEBI:29105"/>
    </cofactor>
</comment>
<name>A0A930E426_9FIRM</name>
<accession>A0A930E426</accession>
<dbReference type="InterPro" id="IPR000056">
    <property type="entry name" value="Ribul_P_3_epim-like"/>
</dbReference>
<evidence type="ECO:0000256" key="10">
    <source>
        <dbReference type="HAMAP-Rule" id="MF_02227"/>
    </source>
</evidence>
<feature type="binding site" evidence="10 13">
    <location>
        <position position="174"/>
    </location>
    <ligand>
        <name>a divalent metal cation</name>
        <dbReference type="ChEBI" id="CHEBI:60240"/>
    </ligand>
</feature>
<keyword evidence="13" id="KW-0862">Zinc</keyword>
<evidence type="ECO:0000256" key="7">
    <source>
        <dbReference type="ARBA" id="ARBA00013188"/>
    </source>
</evidence>
<dbReference type="EC" id="5.1.3.1" evidence="7 10"/>